<accession>A0A7W9B7R8</accession>
<protein>
    <submittedName>
        <fullName evidence="7">Alkylation response protein AidB-like acyl-CoA dehydrogenase</fullName>
    </submittedName>
</protein>
<comment type="caution">
    <text evidence="7">The sequence shown here is derived from an EMBL/GenBank/DDBJ whole genome shotgun (WGS) entry which is preliminary data.</text>
</comment>
<dbReference type="GO" id="GO:0050660">
    <property type="term" value="F:flavin adenine dinucleotide binding"/>
    <property type="evidence" value="ECO:0007669"/>
    <property type="project" value="InterPro"/>
</dbReference>
<keyword evidence="4" id="KW-0274">FAD</keyword>
<comment type="similarity">
    <text evidence="2">Belongs to the acyl-CoA dehydrogenase family.</text>
</comment>
<evidence type="ECO:0000256" key="2">
    <source>
        <dbReference type="ARBA" id="ARBA00009347"/>
    </source>
</evidence>
<reference evidence="7 8" key="1">
    <citation type="submission" date="2020-08" db="EMBL/GenBank/DDBJ databases">
        <title>Genomic Encyclopedia of Type Strains, Phase IV (KMG-IV): sequencing the most valuable type-strain genomes for metagenomic binning, comparative biology and taxonomic classification.</title>
        <authorList>
            <person name="Goeker M."/>
        </authorList>
    </citation>
    <scope>NUCLEOTIDE SEQUENCE [LARGE SCALE GENOMIC DNA]</scope>
    <source>
        <strain evidence="7 8">DSM 27163</strain>
    </source>
</reference>
<dbReference type="RefSeq" id="WP_184100015.1">
    <property type="nucleotide sequence ID" value="NZ_JACIJH010000012.1"/>
</dbReference>
<dbReference type="PANTHER" id="PTHR43884">
    <property type="entry name" value="ACYL-COA DEHYDROGENASE"/>
    <property type="match status" value="1"/>
</dbReference>
<evidence type="ECO:0000259" key="6">
    <source>
        <dbReference type="Pfam" id="PF00441"/>
    </source>
</evidence>
<dbReference type="Gene3D" id="1.20.140.10">
    <property type="entry name" value="Butyryl-CoA Dehydrogenase, subunit A, domain 3"/>
    <property type="match status" value="1"/>
</dbReference>
<sequence length="286" mass="29407">MDRTELLAPFERLLESACTPAVVRAIEAGGDAATLWDAIEASGFLDALVPEAQGGAGLALADMAPILIACGRFAVPLPVGDTIAARHLLALRGETPPPGPIRLTGGHAEAAAVGALPAARAQEIRVDGDTPSLHLAALVRAAAIAGGAQRLLDASLAYANERVQFGKPIGRQQALQQQLAVMAEQTVAARIAVEIACAAGLPLSLAPAATAKIVTSTAAPSIAATAHAVHGAIGISAEHDLHLYTRRLLAWRMEHGSEGWWEARLGTERLAANVGSVDWVRAAVTG</sequence>
<evidence type="ECO:0000313" key="7">
    <source>
        <dbReference type="EMBL" id="MBB5707800.1"/>
    </source>
</evidence>
<dbReference type="Pfam" id="PF00441">
    <property type="entry name" value="Acyl-CoA_dh_1"/>
    <property type="match status" value="1"/>
</dbReference>
<feature type="domain" description="Acyl-CoA dehydrogenase/oxidase C-terminal" evidence="6">
    <location>
        <begin position="133"/>
        <end position="258"/>
    </location>
</feature>
<keyword evidence="3" id="KW-0285">Flavoprotein</keyword>
<dbReference type="Gene3D" id="1.10.540.10">
    <property type="entry name" value="Acyl-CoA dehydrogenase/oxidase, N-terminal domain"/>
    <property type="match status" value="1"/>
</dbReference>
<dbReference type="SUPFAM" id="SSF47203">
    <property type="entry name" value="Acyl-CoA dehydrogenase C-terminal domain-like"/>
    <property type="match status" value="1"/>
</dbReference>
<evidence type="ECO:0000256" key="1">
    <source>
        <dbReference type="ARBA" id="ARBA00001974"/>
    </source>
</evidence>
<comment type="cofactor">
    <cofactor evidence="1">
        <name>FAD</name>
        <dbReference type="ChEBI" id="CHEBI:57692"/>
    </cofactor>
</comment>
<dbReference type="InterPro" id="IPR009075">
    <property type="entry name" value="AcylCo_DH/oxidase_C"/>
</dbReference>
<evidence type="ECO:0000313" key="8">
    <source>
        <dbReference type="Proteomes" id="UP000537161"/>
    </source>
</evidence>
<dbReference type="InterPro" id="IPR036250">
    <property type="entry name" value="AcylCo_DH-like_C"/>
</dbReference>
<evidence type="ECO:0000256" key="5">
    <source>
        <dbReference type="ARBA" id="ARBA00023002"/>
    </source>
</evidence>
<dbReference type="PANTHER" id="PTHR43884:SF20">
    <property type="entry name" value="ACYL-COA DEHYDROGENASE FADE28"/>
    <property type="match status" value="1"/>
</dbReference>
<dbReference type="EMBL" id="JACIJH010000012">
    <property type="protein sequence ID" value="MBB5707800.1"/>
    <property type="molecule type" value="Genomic_DNA"/>
</dbReference>
<dbReference type="Proteomes" id="UP000537161">
    <property type="component" value="Unassembled WGS sequence"/>
</dbReference>
<evidence type="ECO:0000256" key="3">
    <source>
        <dbReference type="ARBA" id="ARBA00022630"/>
    </source>
</evidence>
<keyword evidence="8" id="KW-1185">Reference proteome</keyword>
<dbReference type="InterPro" id="IPR009100">
    <property type="entry name" value="AcylCoA_DH/oxidase_NM_dom_sf"/>
</dbReference>
<keyword evidence="5" id="KW-0560">Oxidoreductase</keyword>
<name>A0A7W9B7R8_9SPHN</name>
<organism evidence="7 8">
    <name type="scientific">Sphingopyxis panaciterrulae</name>
    <dbReference type="NCBI Taxonomy" id="462372"/>
    <lineage>
        <taxon>Bacteria</taxon>
        <taxon>Pseudomonadati</taxon>
        <taxon>Pseudomonadota</taxon>
        <taxon>Alphaproteobacteria</taxon>
        <taxon>Sphingomonadales</taxon>
        <taxon>Sphingomonadaceae</taxon>
        <taxon>Sphingopyxis</taxon>
    </lineage>
</organism>
<dbReference type="SUPFAM" id="SSF56645">
    <property type="entry name" value="Acyl-CoA dehydrogenase NM domain-like"/>
    <property type="match status" value="1"/>
</dbReference>
<dbReference type="InterPro" id="IPR037069">
    <property type="entry name" value="AcylCoA_DH/ox_N_sf"/>
</dbReference>
<proteinExistence type="inferred from homology"/>
<dbReference type="AlphaFoldDB" id="A0A7W9B7R8"/>
<evidence type="ECO:0000256" key="4">
    <source>
        <dbReference type="ARBA" id="ARBA00022827"/>
    </source>
</evidence>
<gene>
    <name evidence="7" type="ORF">FHR21_003168</name>
</gene>
<dbReference type="GO" id="GO:0003995">
    <property type="term" value="F:acyl-CoA dehydrogenase activity"/>
    <property type="evidence" value="ECO:0007669"/>
    <property type="project" value="TreeGrafter"/>
</dbReference>